<dbReference type="AlphaFoldDB" id="A0A8J6BC88"/>
<proteinExistence type="predicted"/>
<evidence type="ECO:0000313" key="3">
    <source>
        <dbReference type="Proteomes" id="UP000717585"/>
    </source>
</evidence>
<feature type="domain" description="Metallo-beta-lactamase" evidence="1">
    <location>
        <begin position="97"/>
        <end position="291"/>
    </location>
</feature>
<name>A0A8J6BC88_9EUKA</name>
<dbReference type="InterPro" id="IPR036866">
    <property type="entry name" value="RibonucZ/Hydroxyglut_hydro"/>
</dbReference>
<dbReference type="SUPFAM" id="SSF56281">
    <property type="entry name" value="Metallo-hydrolase/oxidoreductase"/>
    <property type="match status" value="1"/>
</dbReference>
<gene>
    <name evidence="2" type="ORF">J8273_4021</name>
</gene>
<dbReference type="PANTHER" id="PTHR15032:SF4">
    <property type="entry name" value="N-ACYL-PHOSPHATIDYLETHANOLAMINE-HYDROLYZING PHOSPHOLIPASE D"/>
    <property type="match status" value="1"/>
</dbReference>
<keyword evidence="3" id="KW-1185">Reference proteome</keyword>
<comment type="caution">
    <text evidence="2">The sequence shown here is derived from an EMBL/GenBank/DDBJ whole genome shotgun (WGS) entry which is preliminary data.</text>
</comment>
<dbReference type="InterPro" id="IPR001279">
    <property type="entry name" value="Metallo-B-lactamas"/>
</dbReference>
<dbReference type="Proteomes" id="UP000717585">
    <property type="component" value="Unassembled WGS sequence"/>
</dbReference>
<evidence type="ECO:0000259" key="1">
    <source>
        <dbReference type="Pfam" id="PF12706"/>
    </source>
</evidence>
<reference evidence="2" key="1">
    <citation type="submission" date="2021-05" db="EMBL/GenBank/DDBJ databases">
        <title>A free-living protist that lacks canonical eukaryotic 1 DNA replication and segregation systems.</title>
        <authorList>
            <person name="Salas-Leiva D.E."/>
            <person name="Tromer E.C."/>
            <person name="Curtis B.A."/>
            <person name="Jerlstrom-Hultqvist J."/>
            <person name="Kolisko M."/>
            <person name="Yi Z."/>
            <person name="Salas-Leiva J.S."/>
            <person name="Gallot-Lavallee L."/>
            <person name="Kops G.J.P.L."/>
            <person name="Archibald J.M."/>
            <person name="Simpson A.G.B."/>
            <person name="Roger A.J."/>
        </authorList>
    </citation>
    <scope>NUCLEOTIDE SEQUENCE</scope>
    <source>
        <strain evidence="2">BICM</strain>
    </source>
</reference>
<dbReference type="GO" id="GO:0016787">
    <property type="term" value="F:hydrolase activity"/>
    <property type="evidence" value="ECO:0007669"/>
    <property type="project" value="UniProtKB-KW"/>
</dbReference>
<dbReference type="EMBL" id="JAHDYR010000015">
    <property type="protein sequence ID" value="KAG9394377.1"/>
    <property type="molecule type" value="Genomic_DNA"/>
</dbReference>
<protein>
    <submittedName>
        <fullName evidence="2">Metallo hydrolase</fullName>
    </submittedName>
</protein>
<dbReference type="Gene3D" id="3.60.15.10">
    <property type="entry name" value="Ribonuclease Z/Hydroxyacylglutathione hydrolase-like"/>
    <property type="match status" value="1"/>
</dbReference>
<dbReference type="PANTHER" id="PTHR15032">
    <property type="entry name" value="N-ACYL-PHOSPHATIDYLETHANOLAMINE-HYDROLYZING PHOSPHOLIPASE D"/>
    <property type="match status" value="1"/>
</dbReference>
<sequence>MSEQGSPFQPPSQFQTTKKHRTFVNPWDRMVKWFVISRAPTFFKTRVDKAIHFAPGSPLPTTPFTLQKKKDFLAAPVSSLWIGHATVYFQIKGRLMITDPVIGRVGGKFGIKRSAPPPIKSWSDLPGVDTVLISHDHMDHLNKASVKELNEHFEPTFVCGEGVDKLLHKWGVPVDRIRTCRWWDRVDVRGTSVTFLPAQHWSQRGIHDRNTRLWGGFLVECEGKKVFYTGDTGYNSDLFKTIGTLGPMDMSLLPIGCGQPEELMRYQHVNPAAALKIHEDVQSRCTVAVHHGTYPSGMAAETLKSPGEEMAELARQQGKADCVRVGNVGLMTTID</sequence>
<organism evidence="2 3">
    <name type="scientific">Carpediemonas membranifera</name>
    <dbReference type="NCBI Taxonomy" id="201153"/>
    <lineage>
        <taxon>Eukaryota</taxon>
        <taxon>Metamonada</taxon>
        <taxon>Carpediemonas-like organisms</taxon>
        <taxon>Carpediemonas</taxon>
    </lineage>
</organism>
<accession>A0A8J6BC88</accession>
<dbReference type="GO" id="GO:0005737">
    <property type="term" value="C:cytoplasm"/>
    <property type="evidence" value="ECO:0007669"/>
    <property type="project" value="TreeGrafter"/>
</dbReference>
<dbReference type="OrthoDB" id="332863at2759"/>
<dbReference type="Pfam" id="PF12706">
    <property type="entry name" value="Lactamase_B_2"/>
    <property type="match status" value="1"/>
</dbReference>
<keyword evidence="2" id="KW-0378">Hydrolase</keyword>
<evidence type="ECO:0000313" key="2">
    <source>
        <dbReference type="EMBL" id="KAG9394377.1"/>
    </source>
</evidence>